<organism evidence="1 2">
    <name type="scientific">Streptosporangium lutulentum</name>
    <dbReference type="NCBI Taxonomy" id="1461250"/>
    <lineage>
        <taxon>Bacteria</taxon>
        <taxon>Bacillati</taxon>
        <taxon>Actinomycetota</taxon>
        <taxon>Actinomycetes</taxon>
        <taxon>Streptosporangiales</taxon>
        <taxon>Streptosporangiaceae</taxon>
        <taxon>Streptosporangium</taxon>
    </lineage>
</organism>
<reference evidence="1 2" key="1">
    <citation type="submission" date="2023-07" db="EMBL/GenBank/DDBJ databases">
        <title>Sequencing the genomes of 1000 actinobacteria strains.</title>
        <authorList>
            <person name="Klenk H.-P."/>
        </authorList>
    </citation>
    <scope>NUCLEOTIDE SEQUENCE [LARGE SCALE GENOMIC DNA]</scope>
    <source>
        <strain evidence="1 2">DSM 46740</strain>
    </source>
</reference>
<name>A0ABT9QJP3_9ACTN</name>
<protein>
    <submittedName>
        <fullName evidence="1">Uncharacterized protein</fullName>
    </submittedName>
</protein>
<dbReference type="Proteomes" id="UP001225356">
    <property type="component" value="Unassembled WGS sequence"/>
</dbReference>
<gene>
    <name evidence="1" type="ORF">J2853_005370</name>
</gene>
<evidence type="ECO:0000313" key="1">
    <source>
        <dbReference type="EMBL" id="MDP9846159.1"/>
    </source>
</evidence>
<accession>A0ABT9QJP3</accession>
<comment type="caution">
    <text evidence="1">The sequence shown here is derived from an EMBL/GenBank/DDBJ whole genome shotgun (WGS) entry which is preliminary data.</text>
</comment>
<dbReference type="EMBL" id="JAUSQU010000001">
    <property type="protein sequence ID" value="MDP9846159.1"/>
    <property type="molecule type" value="Genomic_DNA"/>
</dbReference>
<proteinExistence type="predicted"/>
<keyword evidence="2" id="KW-1185">Reference proteome</keyword>
<evidence type="ECO:0000313" key="2">
    <source>
        <dbReference type="Proteomes" id="UP001225356"/>
    </source>
</evidence>
<sequence>MTSIFGAAGAAGLAETGVGSPEPFDRLVTAGARGFRDLP</sequence>